<evidence type="ECO:0000256" key="12">
    <source>
        <dbReference type="ARBA" id="ARBA00044884"/>
    </source>
</evidence>
<evidence type="ECO:0000256" key="19">
    <source>
        <dbReference type="ARBA" id="ARBA00044912"/>
    </source>
</evidence>
<comment type="catalytic activity">
    <reaction evidence="9">
        <text>L-lysyl-L-alanine(out) = L-lysyl-L-alanine(in)</text>
        <dbReference type="Rhea" id="RHEA:79399"/>
        <dbReference type="ChEBI" id="CHEBI:229954"/>
    </reaction>
</comment>
<evidence type="ECO:0000313" key="29">
    <source>
        <dbReference type="Proteomes" id="UP000664398"/>
    </source>
</evidence>
<dbReference type="GO" id="GO:0022857">
    <property type="term" value="F:transmembrane transporter activity"/>
    <property type="evidence" value="ECO:0007669"/>
    <property type="project" value="InterPro"/>
</dbReference>
<evidence type="ECO:0000256" key="22">
    <source>
        <dbReference type="ARBA" id="ARBA00044985"/>
    </source>
</evidence>
<sequence>MRNGRPLLPWVVWGVAVLAYAAAVVNRSSLAALGPATQEHFGIDATTLSMFAMIQLIVYAGLQIPVGLLLDRFGASSMLLTGTLLMVVGQVVMATVSDVWLAILARVLVGAGDACTFISVMRMLPEWFSVRQLPVISQFTGLIGQAGQLVSITPLALAVASFGWASGFLGVAGVGVLVLILGCLVLRDRPGAGTVIERMTGRLGRISRTARPLGADEPTGAFTVPPPATEMMPVVTAPRIPGLGFWARARRLLSIPGTRLAYWMHFTSPFALNAFVLLWGTPFLTGGVGLDRAQAAGLLNLVILSSMGAALLLGPLSSRFVERRVPMYVVIVFAIVAVWLTVIFWPGTPPMWLLVVLVVVMPLGGPASMVAFEVSRSHTPRSFSGFGTGLVNTGGFTSSLIVIVLIGLVLDALGAGSPEDYSLHAFQIAFTVQIPFWLLGLTMIFVEQHRTKRWMREHGRRLR</sequence>
<feature type="transmembrane region" description="Helical" evidence="26">
    <location>
        <begin position="168"/>
        <end position="186"/>
    </location>
</feature>
<gene>
    <name evidence="28" type="ORF">J4H91_01280</name>
</gene>
<evidence type="ECO:0000256" key="13">
    <source>
        <dbReference type="ARBA" id="ARBA00044891"/>
    </source>
</evidence>
<evidence type="ECO:0000256" key="24">
    <source>
        <dbReference type="ARBA" id="ARBA00045709"/>
    </source>
</evidence>
<name>A0A939LSF4_9MICO</name>
<comment type="caution">
    <text evidence="28">The sequence shown here is derived from an EMBL/GenBank/DDBJ whole genome shotgun (WGS) entry which is preliminary data.</text>
</comment>
<evidence type="ECO:0000256" key="4">
    <source>
        <dbReference type="ARBA" id="ARBA00022448"/>
    </source>
</evidence>
<evidence type="ECO:0000256" key="21">
    <source>
        <dbReference type="ARBA" id="ARBA00044924"/>
    </source>
</evidence>
<feature type="transmembrane region" description="Helical" evidence="26">
    <location>
        <begin position="425"/>
        <end position="446"/>
    </location>
</feature>
<evidence type="ECO:0000256" key="20">
    <source>
        <dbReference type="ARBA" id="ARBA00044919"/>
    </source>
</evidence>
<evidence type="ECO:0000256" key="2">
    <source>
        <dbReference type="ARBA" id="ARBA00004651"/>
    </source>
</evidence>
<feature type="transmembrane region" description="Helical" evidence="26">
    <location>
        <begin position="351"/>
        <end position="372"/>
    </location>
</feature>
<feature type="transmembrane region" description="Helical" evidence="26">
    <location>
        <begin position="393"/>
        <end position="413"/>
    </location>
</feature>
<comment type="catalytic activity">
    <reaction evidence="20">
        <text>L-alanyl-L-lysine(out) = L-alanyl-L-lysine(in)</text>
        <dbReference type="Rhea" id="RHEA:79415"/>
        <dbReference type="ChEBI" id="CHEBI:192470"/>
    </reaction>
</comment>
<comment type="catalytic activity">
    <reaction evidence="15">
        <text>L-aspartyl-L-lysine(out) = L-aspartyl-L-lysine(in)</text>
        <dbReference type="Rhea" id="RHEA:79411"/>
        <dbReference type="ChEBI" id="CHEBI:229953"/>
    </reaction>
</comment>
<evidence type="ECO:0000256" key="3">
    <source>
        <dbReference type="ARBA" id="ARBA00008335"/>
    </source>
</evidence>
<dbReference type="GO" id="GO:0005765">
    <property type="term" value="C:lysosomal membrane"/>
    <property type="evidence" value="ECO:0007669"/>
    <property type="project" value="UniProtKB-SubCell"/>
</dbReference>
<comment type="catalytic activity">
    <reaction evidence="21">
        <text>L-lysyl-glycine(out) = L-lysyl-glycine(in)</text>
        <dbReference type="Rhea" id="RHEA:79407"/>
        <dbReference type="ChEBI" id="CHEBI:191202"/>
    </reaction>
</comment>
<protein>
    <recommendedName>
        <fullName evidence="22">Lysosomal dipeptide transporter MFSD1</fullName>
    </recommendedName>
    <alternativeName>
        <fullName evidence="23">Major facilitator superfamily domain-containing protein 1</fullName>
    </alternativeName>
</protein>
<dbReference type="Gene3D" id="1.20.1250.20">
    <property type="entry name" value="MFS general substrate transporter like domains"/>
    <property type="match status" value="2"/>
</dbReference>
<feature type="transmembrane region" description="Helical" evidence="26">
    <location>
        <begin position="260"/>
        <end position="281"/>
    </location>
</feature>
<dbReference type="RefSeq" id="WP_208044430.1">
    <property type="nucleotide sequence ID" value="NZ_JAGDYL010000001.1"/>
</dbReference>
<dbReference type="CDD" id="cd06174">
    <property type="entry name" value="MFS"/>
    <property type="match status" value="1"/>
</dbReference>
<evidence type="ECO:0000256" key="23">
    <source>
        <dbReference type="ARBA" id="ARBA00045018"/>
    </source>
</evidence>
<keyword evidence="8" id="KW-0458">Lysosome</keyword>
<comment type="catalytic activity">
    <reaction evidence="13">
        <text>L-lysyl-L-alpha-amino acid(out) = L-lysyl-L-alpha-amino acid(in)</text>
        <dbReference type="Rhea" id="RHEA:79387"/>
        <dbReference type="ChEBI" id="CHEBI:229965"/>
    </reaction>
</comment>
<proteinExistence type="inferred from homology"/>
<evidence type="ECO:0000256" key="25">
    <source>
        <dbReference type="ARBA" id="ARBA00046376"/>
    </source>
</evidence>
<comment type="catalytic activity">
    <reaction evidence="16">
        <text>L-arginyl-L-alpha-amino acid(out) = L-arginyl-L-alpha-amino acid(in)</text>
        <dbReference type="Rhea" id="RHEA:79371"/>
        <dbReference type="ChEBI" id="CHEBI:84315"/>
    </reaction>
</comment>
<keyword evidence="5 26" id="KW-0812">Transmembrane</keyword>
<feature type="transmembrane region" description="Helical" evidence="26">
    <location>
        <begin position="325"/>
        <end position="345"/>
    </location>
</feature>
<evidence type="ECO:0000256" key="7">
    <source>
        <dbReference type="ARBA" id="ARBA00023136"/>
    </source>
</evidence>
<dbReference type="InterPro" id="IPR020846">
    <property type="entry name" value="MFS_dom"/>
</dbReference>
<evidence type="ECO:0000256" key="5">
    <source>
        <dbReference type="ARBA" id="ARBA00022692"/>
    </source>
</evidence>
<evidence type="ECO:0000256" key="9">
    <source>
        <dbReference type="ARBA" id="ARBA00044876"/>
    </source>
</evidence>
<evidence type="ECO:0000259" key="27">
    <source>
        <dbReference type="PROSITE" id="PS50850"/>
    </source>
</evidence>
<comment type="catalytic activity">
    <reaction evidence="10">
        <text>L-histidyl-glycine(out) = L-histidyl-glycine(in)</text>
        <dbReference type="Rhea" id="RHEA:79395"/>
        <dbReference type="ChEBI" id="CHEBI:229957"/>
    </reaction>
</comment>
<comment type="catalytic activity">
    <reaction evidence="19">
        <text>L-histidyl-L-alpha-amino acid(out) = L-histidyl-L-alpha-amino acid(in)</text>
        <dbReference type="Rhea" id="RHEA:79379"/>
        <dbReference type="ChEBI" id="CHEBI:229964"/>
    </reaction>
</comment>
<keyword evidence="7 26" id="KW-0472">Membrane</keyword>
<dbReference type="PROSITE" id="PS50850">
    <property type="entry name" value="MFS"/>
    <property type="match status" value="1"/>
</dbReference>
<feature type="domain" description="Major facilitator superfamily (MFS) profile" evidence="27">
    <location>
        <begin position="7"/>
        <end position="452"/>
    </location>
</feature>
<dbReference type="EMBL" id="JAGDYL010000001">
    <property type="protein sequence ID" value="MBO1803954.1"/>
    <property type="molecule type" value="Genomic_DNA"/>
</dbReference>
<evidence type="ECO:0000256" key="10">
    <source>
        <dbReference type="ARBA" id="ARBA00044878"/>
    </source>
</evidence>
<dbReference type="Proteomes" id="UP000664398">
    <property type="component" value="Unassembled WGS sequence"/>
</dbReference>
<comment type="similarity">
    <text evidence="3">Belongs to the major facilitator superfamily.</text>
</comment>
<reference evidence="28" key="1">
    <citation type="submission" date="2021-03" db="EMBL/GenBank/DDBJ databases">
        <title>Leucobacter chromiisoli sp. nov., isolated from chromium-containing soil of chemical plant.</title>
        <authorList>
            <person name="Xu Z."/>
        </authorList>
    </citation>
    <scope>NUCLEOTIDE SEQUENCE</scope>
    <source>
        <strain evidence="28">A2</strain>
    </source>
</reference>
<comment type="catalytic activity">
    <reaction evidence="11">
        <text>L-alpha-aminoacyl-L-arginine(out) = L-alpha-aminoacyl-L-arginine(in)</text>
        <dbReference type="Rhea" id="RHEA:79367"/>
        <dbReference type="ChEBI" id="CHEBI:229968"/>
    </reaction>
</comment>
<dbReference type="AlphaFoldDB" id="A0A939LSF4"/>
<keyword evidence="4" id="KW-0813">Transport</keyword>
<feature type="transmembrane region" description="Helical" evidence="26">
    <location>
        <begin position="77"/>
        <end position="93"/>
    </location>
</feature>
<comment type="function">
    <text evidence="24">Lysosomal dipeptide uniporter that selectively exports lysine, arginine or histidine-containing dipeptides with a net positive charge from the lysosome lumen into the cytosol. Could play a role in a specific type of protein O-glycosylation indirectly regulating macrophages migration and tissue invasion. Also essential for liver homeostasis.</text>
</comment>
<evidence type="ECO:0000256" key="1">
    <source>
        <dbReference type="ARBA" id="ARBA00004155"/>
    </source>
</evidence>
<accession>A0A939LSF4</accession>
<comment type="catalytic activity">
    <reaction evidence="14">
        <text>L-alpha-aminoacyl-L-lysine(out) = L-alpha-aminoacyl-L-lysine(in)</text>
        <dbReference type="Rhea" id="RHEA:79383"/>
        <dbReference type="ChEBI" id="CHEBI:229966"/>
    </reaction>
</comment>
<feature type="transmembrane region" description="Helical" evidence="26">
    <location>
        <begin position="47"/>
        <end position="70"/>
    </location>
</feature>
<evidence type="ECO:0000313" key="28">
    <source>
        <dbReference type="EMBL" id="MBO1803954.1"/>
    </source>
</evidence>
<keyword evidence="29" id="KW-1185">Reference proteome</keyword>
<evidence type="ECO:0000256" key="15">
    <source>
        <dbReference type="ARBA" id="ARBA00044898"/>
    </source>
</evidence>
<dbReference type="InterPro" id="IPR036259">
    <property type="entry name" value="MFS_trans_sf"/>
</dbReference>
<organism evidence="28 29">
    <name type="scientific">Leucobacter ruminantium</name>
    <dbReference type="NCBI Taxonomy" id="1289170"/>
    <lineage>
        <taxon>Bacteria</taxon>
        <taxon>Bacillati</taxon>
        <taxon>Actinomycetota</taxon>
        <taxon>Actinomycetes</taxon>
        <taxon>Micrococcales</taxon>
        <taxon>Microbacteriaceae</taxon>
        <taxon>Leucobacter</taxon>
    </lineage>
</organism>
<dbReference type="PANTHER" id="PTHR23512:SF3">
    <property type="entry name" value="MAJOR FACILITATOR SUPERFAMILY DOMAIN-CONTAINING PROTEIN 1"/>
    <property type="match status" value="1"/>
</dbReference>
<dbReference type="Pfam" id="PF07690">
    <property type="entry name" value="MFS_1"/>
    <property type="match status" value="1"/>
</dbReference>
<evidence type="ECO:0000256" key="16">
    <source>
        <dbReference type="ARBA" id="ARBA00044899"/>
    </source>
</evidence>
<evidence type="ECO:0000256" key="14">
    <source>
        <dbReference type="ARBA" id="ARBA00044893"/>
    </source>
</evidence>
<comment type="catalytic activity">
    <reaction evidence="18">
        <text>L-arginyl-glycine(out) = L-arginyl-glycine(in)</text>
        <dbReference type="Rhea" id="RHEA:79391"/>
        <dbReference type="ChEBI" id="CHEBI:229955"/>
    </reaction>
</comment>
<evidence type="ECO:0000256" key="8">
    <source>
        <dbReference type="ARBA" id="ARBA00023228"/>
    </source>
</evidence>
<comment type="subunit">
    <text evidence="25">Homodimer. Interacts with lysosomal protein GLMP (via lumenal domain); the interaction starts while both proteins are still in the endoplasmic reticulum and is required for stabilization of MFSD1 in lysosomes but has no direct effect on its targeting to lysosomes or transporter activity.</text>
</comment>
<dbReference type="InterPro" id="IPR052187">
    <property type="entry name" value="MFSD1"/>
</dbReference>
<comment type="subcellular location">
    <subcellularLocation>
        <location evidence="2">Cell membrane</location>
        <topology evidence="2">Multi-pass membrane protein</topology>
    </subcellularLocation>
    <subcellularLocation>
        <location evidence="1">Lysosome membrane</location>
        <topology evidence="1">Multi-pass membrane protein</topology>
    </subcellularLocation>
</comment>
<dbReference type="GO" id="GO:0005886">
    <property type="term" value="C:plasma membrane"/>
    <property type="evidence" value="ECO:0007669"/>
    <property type="project" value="UniProtKB-SubCell"/>
</dbReference>
<feature type="transmembrane region" description="Helical" evidence="26">
    <location>
        <begin position="293"/>
        <end position="313"/>
    </location>
</feature>
<dbReference type="SUPFAM" id="SSF103473">
    <property type="entry name" value="MFS general substrate transporter"/>
    <property type="match status" value="1"/>
</dbReference>
<dbReference type="InterPro" id="IPR011701">
    <property type="entry name" value="MFS"/>
</dbReference>
<evidence type="ECO:0000256" key="11">
    <source>
        <dbReference type="ARBA" id="ARBA00044881"/>
    </source>
</evidence>
<dbReference type="PANTHER" id="PTHR23512">
    <property type="entry name" value="MAJOR FACILITATOR SUPERFAMILY DOMAIN-CONTAINING PROTEIN 1"/>
    <property type="match status" value="1"/>
</dbReference>
<evidence type="ECO:0000256" key="17">
    <source>
        <dbReference type="ARBA" id="ARBA00044900"/>
    </source>
</evidence>
<evidence type="ECO:0000256" key="26">
    <source>
        <dbReference type="SAM" id="Phobius"/>
    </source>
</evidence>
<evidence type="ECO:0000256" key="18">
    <source>
        <dbReference type="ARBA" id="ARBA00044903"/>
    </source>
</evidence>
<evidence type="ECO:0000256" key="6">
    <source>
        <dbReference type="ARBA" id="ARBA00022989"/>
    </source>
</evidence>
<comment type="catalytic activity">
    <reaction evidence="12">
        <text>L-alpha-aminoacyl-L-histidine(out) = L-alpha-aminoacyl-L-histidine(in)</text>
        <dbReference type="Rhea" id="RHEA:79375"/>
        <dbReference type="ChEBI" id="CHEBI:229967"/>
    </reaction>
</comment>
<comment type="catalytic activity">
    <reaction evidence="17">
        <text>L-lysyl-L-lysine(out) = L-lysyl-L-lysine(in)</text>
        <dbReference type="Rhea" id="RHEA:79403"/>
        <dbReference type="ChEBI" id="CHEBI:229956"/>
    </reaction>
</comment>
<keyword evidence="6 26" id="KW-1133">Transmembrane helix</keyword>